<keyword evidence="3" id="KW-1185">Reference proteome</keyword>
<evidence type="ECO:0000313" key="2">
    <source>
        <dbReference type="EMBL" id="GIF77047.1"/>
    </source>
</evidence>
<evidence type="ECO:0000256" key="1">
    <source>
        <dbReference type="SAM" id="MobiDB-lite"/>
    </source>
</evidence>
<comment type="caution">
    <text evidence="2">The sequence shown here is derived from an EMBL/GenBank/DDBJ whole genome shotgun (WGS) entry which is preliminary data.</text>
</comment>
<proteinExistence type="predicted"/>
<organism evidence="2 3">
    <name type="scientific">Asanoa siamensis</name>
    <dbReference type="NCBI Taxonomy" id="926357"/>
    <lineage>
        <taxon>Bacteria</taxon>
        <taxon>Bacillati</taxon>
        <taxon>Actinomycetota</taxon>
        <taxon>Actinomycetes</taxon>
        <taxon>Micromonosporales</taxon>
        <taxon>Micromonosporaceae</taxon>
        <taxon>Asanoa</taxon>
    </lineage>
</organism>
<name>A0ABQ4D1R7_9ACTN</name>
<evidence type="ECO:0000313" key="3">
    <source>
        <dbReference type="Proteomes" id="UP000604117"/>
    </source>
</evidence>
<feature type="compositionally biased region" description="Basic and acidic residues" evidence="1">
    <location>
        <begin position="14"/>
        <end position="23"/>
    </location>
</feature>
<accession>A0ABQ4D1R7</accession>
<gene>
    <name evidence="2" type="ORF">Asi02nite_65650</name>
</gene>
<reference evidence="2 3" key="1">
    <citation type="submission" date="2021-01" db="EMBL/GenBank/DDBJ databases">
        <title>Whole genome shotgun sequence of Asanoa siamensis NBRC 107932.</title>
        <authorList>
            <person name="Komaki H."/>
            <person name="Tamura T."/>
        </authorList>
    </citation>
    <scope>NUCLEOTIDE SEQUENCE [LARGE SCALE GENOMIC DNA]</scope>
    <source>
        <strain evidence="2 3">NBRC 107932</strain>
    </source>
</reference>
<dbReference type="EMBL" id="BONE01000077">
    <property type="protein sequence ID" value="GIF77047.1"/>
    <property type="molecule type" value="Genomic_DNA"/>
</dbReference>
<protein>
    <submittedName>
        <fullName evidence="2">Uncharacterized protein</fullName>
    </submittedName>
</protein>
<sequence>MNPSRFPMSTLPRTGRDRRDDMRKLADEHRLVAIEDDHRFGAFERVAEPTTQPYTARRTR</sequence>
<feature type="region of interest" description="Disordered" evidence="1">
    <location>
        <begin position="1"/>
        <end position="23"/>
    </location>
</feature>
<dbReference type="Proteomes" id="UP000604117">
    <property type="component" value="Unassembled WGS sequence"/>
</dbReference>